<evidence type="ECO:0000256" key="2">
    <source>
        <dbReference type="ARBA" id="ARBA00007249"/>
    </source>
</evidence>
<keyword evidence="8" id="KW-0648">Protein biosynthesis</keyword>
<dbReference type="eggNOG" id="KOG0458">
    <property type="taxonomic scope" value="Eukaryota"/>
</dbReference>
<dbReference type="GO" id="GO:0006412">
    <property type="term" value="P:translation"/>
    <property type="evidence" value="ECO:0007669"/>
    <property type="project" value="UniProtKB-KW"/>
</dbReference>
<dbReference type="InterPro" id="IPR009000">
    <property type="entry name" value="Transl_B-barrel_sf"/>
</dbReference>
<dbReference type="OrthoDB" id="342024at2759"/>
<comment type="catalytic activity">
    <reaction evidence="10">
        <text>GTP + H2O = GDP + phosphate + H(+)</text>
        <dbReference type="Rhea" id="RHEA:19669"/>
        <dbReference type="ChEBI" id="CHEBI:15377"/>
        <dbReference type="ChEBI" id="CHEBI:15378"/>
        <dbReference type="ChEBI" id="CHEBI:37565"/>
        <dbReference type="ChEBI" id="CHEBI:43474"/>
        <dbReference type="ChEBI" id="CHEBI:58189"/>
    </reaction>
    <physiologicalReaction direction="left-to-right" evidence="10">
        <dbReference type="Rhea" id="RHEA:19670"/>
    </physiologicalReaction>
</comment>
<dbReference type="PANTHER" id="PTHR23115">
    <property type="entry name" value="TRANSLATION FACTOR"/>
    <property type="match status" value="1"/>
</dbReference>
<dbReference type="InterPro" id="IPR004161">
    <property type="entry name" value="EFTu-like_2"/>
</dbReference>
<dbReference type="Pfam" id="PF00009">
    <property type="entry name" value="GTP_EFTU"/>
    <property type="match status" value="1"/>
</dbReference>
<evidence type="ECO:0000259" key="12">
    <source>
        <dbReference type="PROSITE" id="PS51722"/>
    </source>
</evidence>
<evidence type="ECO:0000256" key="5">
    <source>
        <dbReference type="ARBA" id="ARBA00022741"/>
    </source>
</evidence>
<dbReference type="Pfam" id="PF03144">
    <property type="entry name" value="GTP_EFTU_D2"/>
    <property type="match status" value="1"/>
</dbReference>
<keyword evidence="5" id="KW-0547">Nucleotide-binding</keyword>
<dbReference type="CDD" id="cd04093">
    <property type="entry name" value="HBS1_C_III"/>
    <property type="match status" value="1"/>
</dbReference>
<reference evidence="13" key="1">
    <citation type="submission" date="2020-05" db="UniProtKB">
        <authorList>
            <consortium name="EnsemblMetazoa"/>
        </authorList>
    </citation>
    <scope>IDENTIFICATION</scope>
    <source>
        <strain evidence="13">Aabys</strain>
    </source>
</reference>
<dbReference type="GO" id="GO:0005525">
    <property type="term" value="F:GTP binding"/>
    <property type="evidence" value="ECO:0007669"/>
    <property type="project" value="UniProtKB-KW"/>
</dbReference>
<dbReference type="CDD" id="cd01883">
    <property type="entry name" value="EF1_alpha"/>
    <property type="match status" value="1"/>
</dbReference>
<dbReference type="PROSITE" id="PS51722">
    <property type="entry name" value="G_TR_2"/>
    <property type="match status" value="1"/>
</dbReference>
<dbReference type="VEuPathDB" id="VectorBase:MDOMA2_003798"/>
<keyword evidence="4" id="KW-0597">Phosphoprotein</keyword>
<dbReference type="InterPro" id="IPR015033">
    <property type="entry name" value="HBS1-like_N"/>
</dbReference>
<evidence type="ECO:0000256" key="8">
    <source>
        <dbReference type="ARBA" id="ARBA00022917"/>
    </source>
</evidence>
<evidence type="ECO:0000256" key="10">
    <source>
        <dbReference type="ARBA" id="ARBA00049117"/>
    </source>
</evidence>
<dbReference type="SUPFAM" id="SSF50447">
    <property type="entry name" value="Translation proteins"/>
    <property type="match status" value="1"/>
</dbReference>
<dbReference type="InterPro" id="IPR037189">
    <property type="entry name" value="HBS1-like_N_sf"/>
</dbReference>
<evidence type="ECO:0000313" key="16">
    <source>
        <dbReference type="RefSeq" id="XP_058987237.1"/>
    </source>
</evidence>
<dbReference type="Pfam" id="PF08938">
    <property type="entry name" value="HBS1_N"/>
    <property type="match status" value="1"/>
</dbReference>
<dbReference type="CDD" id="cd16267">
    <property type="entry name" value="HBS1-like_II"/>
    <property type="match status" value="1"/>
</dbReference>
<protein>
    <submittedName>
        <fullName evidence="15">HBS1-like protein</fullName>
    </submittedName>
    <submittedName>
        <fullName evidence="16">Protein HBS1-like</fullName>
    </submittedName>
</protein>
<dbReference type="Pfam" id="PF22594">
    <property type="entry name" value="GTP-eEF1A_C"/>
    <property type="match status" value="1"/>
</dbReference>
<dbReference type="RefSeq" id="XP_058987237.1">
    <property type="nucleotide sequence ID" value="XM_059131254.1"/>
</dbReference>
<feature type="domain" description="Tr-type G" evidence="12">
    <location>
        <begin position="265"/>
        <end position="488"/>
    </location>
</feature>
<dbReference type="GO" id="GO:0006417">
    <property type="term" value="P:regulation of translation"/>
    <property type="evidence" value="ECO:0007669"/>
    <property type="project" value="UniProtKB-KW"/>
</dbReference>
<dbReference type="STRING" id="7370.A0A1I8NIN1"/>
<dbReference type="GO" id="GO:0003924">
    <property type="term" value="F:GTPase activity"/>
    <property type="evidence" value="ECO:0007669"/>
    <property type="project" value="InterPro"/>
</dbReference>
<name>A0A1I8NIN1_MUSDO</name>
<gene>
    <name evidence="13" type="primary">101891871</name>
    <name evidence="15" type="synonym">LOC101891871</name>
    <name evidence="16" type="synonym">LOC131806694</name>
</gene>
<keyword evidence="6" id="KW-0378">Hydrolase</keyword>
<evidence type="ECO:0000256" key="1">
    <source>
        <dbReference type="ARBA" id="ARBA00004496"/>
    </source>
</evidence>
<evidence type="ECO:0000313" key="14">
    <source>
        <dbReference type="Proteomes" id="UP001652621"/>
    </source>
</evidence>
<feature type="compositionally biased region" description="Low complexity" evidence="11">
    <location>
        <begin position="202"/>
        <end position="213"/>
    </location>
</feature>
<dbReference type="GO" id="GO:0005737">
    <property type="term" value="C:cytoplasm"/>
    <property type="evidence" value="ECO:0007669"/>
    <property type="project" value="UniProtKB-SubCell"/>
</dbReference>
<keyword evidence="7" id="KW-0810">Translation regulation</keyword>
<evidence type="ECO:0000256" key="7">
    <source>
        <dbReference type="ARBA" id="ARBA00022845"/>
    </source>
</evidence>
<feature type="compositionally biased region" description="Basic and acidic residues" evidence="11">
    <location>
        <begin position="74"/>
        <end position="84"/>
    </location>
</feature>
<dbReference type="InterPro" id="IPR050100">
    <property type="entry name" value="TRAFAC_GTPase_members"/>
</dbReference>
<evidence type="ECO:0000313" key="15">
    <source>
        <dbReference type="RefSeq" id="XP_005182413.1"/>
    </source>
</evidence>
<dbReference type="InterPro" id="IPR009001">
    <property type="entry name" value="Transl_elong_EF1A/Init_IF2_C"/>
</dbReference>
<keyword evidence="3" id="KW-0963">Cytoplasm</keyword>
<dbReference type="SUPFAM" id="SSF109732">
    <property type="entry name" value="HBS1-like domain"/>
    <property type="match status" value="1"/>
</dbReference>
<evidence type="ECO:0000256" key="6">
    <source>
        <dbReference type="ARBA" id="ARBA00022801"/>
    </source>
</evidence>
<accession>A0A1I8NIN1</accession>
<dbReference type="Gene3D" id="1.10.8.10">
    <property type="entry name" value="DNA helicase RuvA subunit, C-terminal domain"/>
    <property type="match status" value="1"/>
</dbReference>
<comment type="similarity">
    <text evidence="2">Belongs to the TRAFAC class translation factor GTPase superfamily. Classic translation factor GTPase family. EF-Tu/EF-1A subfamily.</text>
</comment>
<dbReference type="Proteomes" id="UP001652621">
    <property type="component" value="Unplaced"/>
</dbReference>
<feature type="region of interest" description="Disordered" evidence="11">
    <location>
        <begin position="63"/>
        <end position="90"/>
    </location>
</feature>
<dbReference type="InterPro" id="IPR027417">
    <property type="entry name" value="P-loop_NTPase"/>
</dbReference>
<dbReference type="RefSeq" id="XP_005182413.1">
    <property type="nucleotide sequence ID" value="XM_005182356.3"/>
</dbReference>
<dbReference type="InterPro" id="IPR054696">
    <property type="entry name" value="GTP-eEF1A_C"/>
</dbReference>
<dbReference type="FunFam" id="2.40.30.10:FF:000035">
    <property type="entry name" value="HBS1-like translational GTPase"/>
    <property type="match status" value="1"/>
</dbReference>
<organism evidence="13">
    <name type="scientific">Musca domestica</name>
    <name type="common">House fly</name>
    <dbReference type="NCBI Taxonomy" id="7370"/>
    <lineage>
        <taxon>Eukaryota</taxon>
        <taxon>Metazoa</taxon>
        <taxon>Ecdysozoa</taxon>
        <taxon>Arthropoda</taxon>
        <taxon>Hexapoda</taxon>
        <taxon>Insecta</taxon>
        <taxon>Pterygota</taxon>
        <taxon>Neoptera</taxon>
        <taxon>Endopterygota</taxon>
        <taxon>Diptera</taxon>
        <taxon>Brachycera</taxon>
        <taxon>Muscomorpha</taxon>
        <taxon>Muscoidea</taxon>
        <taxon>Muscidae</taxon>
        <taxon>Musca</taxon>
    </lineage>
</organism>
<sequence>MSRHRIVRRMDYDDEYDGYDDVYGHSVDDDSCISPTDAQQWLYDRARGHQSMSAFMRDNKDIAEEEEDEDAEEEKSYEKSRRNSDNFQMPSLNDLEKAQLTSCIDEVRSVVGDTISEKRIVETSIKFAYDINKILDEILNDETENKAKRMQKDVTANVISKAAVPPKILLSELADRKTSAPATPVVKVTAAQSEVKRGFEVSSPALPSSPALSGRNTPVEFVDDSNKKTASGGGGVLDANVFKVSKEQSQRDAKQLYVKERSDQKHNFHMIVIGHVDAGKSTLMGHLLYDTGNVSQRVMHKHEQESKKLGKQSFMYAWVLDETGEERARGITMDVGHFRFETETKIITLLDAPGHKDFIPNMISGATQADVALLVIDATRGEFESGFDLGGQTREHAILVRSLGVNQLGVVINKLDTVDWSKERFDEIVQKLKVFLKQAGYKESDVTYTPCSGLTGENLAKPATEPALKAWYKGPHLLAVIDNFKIPERSVDKPFRMSISDIFKGTSSGFCISGRIETGALCVNDRVLVGALREQGQVKSLLIDEVPQNNAFAGDQVAITLSGIDVNNITVGGIICDPQHPIPVTTRFQVRLLIFNIKVPITIGFPVLLHHQSLIEPAVISKLNAQIHKGTGEVIKKKPRCLGNNTCALIELETTRPICIERYSDFKELGRIMLRVSGVTIAAGMVTKIR</sequence>
<dbReference type="EnsemblMetazoa" id="MDOA015564-RB">
    <property type="protein sequence ID" value="MDOA015564-PB"/>
    <property type="gene ID" value="MDOA015564"/>
</dbReference>
<dbReference type="SUPFAM" id="SSF50465">
    <property type="entry name" value="EF-Tu/eEF-1alpha/eIF2-gamma C-terminal domain"/>
    <property type="match status" value="1"/>
</dbReference>
<evidence type="ECO:0000256" key="11">
    <source>
        <dbReference type="SAM" id="MobiDB-lite"/>
    </source>
</evidence>
<reference evidence="15" key="2">
    <citation type="submission" date="2025-04" db="UniProtKB">
        <authorList>
            <consortium name="RefSeq"/>
        </authorList>
    </citation>
    <scope>IDENTIFICATION</scope>
    <source>
        <strain evidence="15 16">Aabys</strain>
        <tissue evidence="16">Whole body</tissue>
    </source>
</reference>
<dbReference type="GeneID" id="101891871"/>
<evidence type="ECO:0000256" key="9">
    <source>
        <dbReference type="ARBA" id="ARBA00023134"/>
    </source>
</evidence>
<keyword evidence="14" id="KW-1185">Reference proteome</keyword>
<dbReference type="VEuPathDB" id="VectorBase:MDOA015564"/>
<comment type="subcellular location">
    <subcellularLocation>
        <location evidence="1">Cytoplasm</location>
    </subcellularLocation>
</comment>
<dbReference type="PRINTS" id="PR00315">
    <property type="entry name" value="ELONGATNFCT"/>
</dbReference>
<feature type="region of interest" description="Disordered" evidence="11">
    <location>
        <begin position="201"/>
        <end position="233"/>
    </location>
</feature>
<dbReference type="SUPFAM" id="SSF52540">
    <property type="entry name" value="P-loop containing nucleoside triphosphate hydrolases"/>
    <property type="match status" value="1"/>
</dbReference>
<evidence type="ECO:0000256" key="4">
    <source>
        <dbReference type="ARBA" id="ARBA00022553"/>
    </source>
</evidence>
<dbReference type="Gene3D" id="3.40.50.300">
    <property type="entry name" value="P-loop containing nucleotide triphosphate hydrolases"/>
    <property type="match status" value="1"/>
</dbReference>
<feature type="compositionally biased region" description="Acidic residues" evidence="11">
    <location>
        <begin position="63"/>
        <end position="73"/>
    </location>
</feature>
<dbReference type="InterPro" id="IPR000795">
    <property type="entry name" value="T_Tr_GTP-bd_dom"/>
</dbReference>
<dbReference type="FunFam" id="2.40.30.10:FF:000020">
    <property type="entry name" value="Translation elongation factor EF-1"/>
    <property type="match status" value="1"/>
</dbReference>
<dbReference type="AlphaFoldDB" id="A0A1I8NIN1"/>
<evidence type="ECO:0000313" key="13">
    <source>
        <dbReference type="EnsemblMetazoa" id="MDOA015564-PB"/>
    </source>
</evidence>
<dbReference type="VEuPathDB" id="VectorBase:MDOMA2_006858"/>
<proteinExistence type="inferred from homology"/>
<dbReference type="Gene3D" id="2.40.30.10">
    <property type="entry name" value="Translation factors"/>
    <property type="match status" value="2"/>
</dbReference>
<dbReference type="FunFam" id="3.40.50.300:FF:000204">
    <property type="entry name" value="Translation elongation factor Tu"/>
    <property type="match status" value="1"/>
</dbReference>
<keyword evidence="9" id="KW-0342">GTP-binding</keyword>
<evidence type="ECO:0000256" key="3">
    <source>
        <dbReference type="ARBA" id="ARBA00022490"/>
    </source>
</evidence>
<dbReference type="KEGG" id="mde:101891871"/>